<feature type="region of interest" description="Disordered" evidence="1">
    <location>
        <begin position="36"/>
        <end position="66"/>
    </location>
</feature>
<feature type="transmembrane region" description="Helical" evidence="2">
    <location>
        <begin position="12"/>
        <end position="29"/>
    </location>
</feature>
<dbReference type="SUPFAM" id="SSF53335">
    <property type="entry name" value="S-adenosyl-L-methionine-dependent methyltransferases"/>
    <property type="match status" value="1"/>
</dbReference>
<dbReference type="EMBL" id="JH817831">
    <property type="protein sequence ID" value="EKC20300.1"/>
    <property type="molecule type" value="Genomic_DNA"/>
</dbReference>
<evidence type="ECO:0000256" key="1">
    <source>
        <dbReference type="SAM" id="MobiDB-lite"/>
    </source>
</evidence>
<evidence type="ECO:0000313" key="3">
    <source>
        <dbReference type="EMBL" id="EKC20300.1"/>
    </source>
</evidence>
<sequence>MSGTSPRYIKLALAFGFGVATVYFVSHWYRDPSVFGQDTGAGPQQQQRQQQKPINNRQSSGPSRSYVLATQASAPIQKKQTKCGETDDDFKLAGNEGVKPLTERVAAKFRSKDASCSYSYNFKANTQLTPEETKGKQECLRTWAADHKKGAGAFWAGNTQYVRHTHHTYLNADSVVFDIGGNKGEDADAMIKKFHPGNYVILEPIKTLYSNLVNMFKSDNKIILYNFGLARKNDKVYVNVLGHGGDATSIFAGNDHGGNCLLRLVNTTHFLLQMGVPCYEVDLITVNCEGCEFEIMEELINSGLINQFRHVQFATHPTLKHLQKPAERYCEIQERLKRTHVVTYQYKWCWESWKRKDLK</sequence>
<dbReference type="OrthoDB" id="40902at2759"/>
<dbReference type="NCBIfam" id="TIGR01444">
    <property type="entry name" value="fkbM_fam"/>
    <property type="match status" value="1"/>
</dbReference>
<gene>
    <name evidence="3" type="ORF">CGI_10006333</name>
</gene>
<evidence type="ECO:0000256" key="2">
    <source>
        <dbReference type="SAM" id="Phobius"/>
    </source>
</evidence>
<reference evidence="3" key="1">
    <citation type="journal article" date="2012" name="Nature">
        <title>The oyster genome reveals stress adaptation and complexity of shell formation.</title>
        <authorList>
            <person name="Zhang G."/>
            <person name="Fang X."/>
            <person name="Guo X."/>
            <person name="Li L."/>
            <person name="Luo R."/>
            <person name="Xu F."/>
            <person name="Yang P."/>
            <person name="Zhang L."/>
            <person name="Wang X."/>
            <person name="Qi H."/>
            <person name="Xiong Z."/>
            <person name="Que H."/>
            <person name="Xie Y."/>
            <person name="Holland P.W."/>
            <person name="Paps J."/>
            <person name="Zhu Y."/>
            <person name="Wu F."/>
            <person name="Chen Y."/>
            <person name="Wang J."/>
            <person name="Peng C."/>
            <person name="Meng J."/>
            <person name="Yang L."/>
            <person name="Liu J."/>
            <person name="Wen B."/>
            <person name="Zhang N."/>
            <person name="Huang Z."/>
            <person name="Zhu Q."/>
            <person name="Feng Y."/>
            <person name="Mount A."/>
            <person name="Hedgecock D."/>
            <person name="Xu Z."/>
            <person name="Liu Y."/>
            <person name="Domazet-Loso T."/>
            <person name="Du Y."/>
            <person name="Sun X."/>
            <person name="Zhang S."/>
            <person name="Liu B."/>
            <person name="Cheng P."/>
            <person name="Jiang X."/>
            <person name="Li J."/>
            <person name="Fan D."/>
            <person name="Wang W."/>
            <person name="Fu W."/>
            <person name="Wang T."/>
            <person name="Wang B."/>
            <person name="Zhang J."/>
            <person name="Peng Z."/>
            <person name="Li Y."/>
            <person name="Li N."/>
            <person name="Wang J."/>
            <person name="Chen M."/>
            <person name="He Y."/>
            <person name="Tan F."/>
            <person name="Song X."/>
            <person name="Zheng Q."/>
            <person name="Huang R."/>
            <person name="Yang H."/>
            <person name="Du X."/>
            <person name="Chen L."/>
            <person name="Yang M."/>
            <person name="Gaffney P.M."/>
            <person name="Wang S."/>
            <person name="Luo L."/>
            <person name="She Z."/>
            <person name="Ming Y."/>
            <person name="Huang W."/>
            <person name="Zhang S."/>
            <person name="Huang B."/>
            <person name="Zhang Y."/>
            <person name="Qu T."/>
            <person name="Ni P."/>
            <person name="Miao G."/>
            <person name="Wang J."/>
            <person name="Wang Q."/>
            <person name="Steinberg C.E."/>
            <person name="Wang H."/>
            <person name="Li N."/>
            <person name="Qian L."/>
            <person name="Zhang G."/>
            <person name="Li Y."/>
            <person name="Yang H."/>
            <person name="Liu X."/>
            <person name="Wang J."/>
            <person name="Yin Y."/>
            <person name="Wang J."/>
        </authorList>
    </citation>
    <scope>NUCLEOTIDE SEQUENCE [LARGE SCALE GENOMIC DNA]</scope>
    <source>
        <strain evidence="3">05x7-T-G4-1.051#20</strain>
    </source>
</reference>
<dbReference type="InterPro" id="IPR029063">
    <property type="entry name" value="SAM-dependent_MTases_sf"/>
</dbReference>
<protein>
    <recommendedName>
        <fullName evidence="4">Methyltransferase FkbM domain-containing protein</fullName>
    </recommendedName>
</protein>
<dbReference type="InterPro" id="IPR006342">
    <property type="entry name" value="FkbM_mtfrase"/>
</dbReference>
<dbReference type="Gene3D" id="3.40.50.150">
    <property type="entry name" value="Vaccinia Virus protein VP39"/>
    <property type="match status" value="1"/>
</dbReference>
<dbReference type="InParanoid" id="K1PVI5"/>
<feature type="compositionally biased region" description="Polar residues" evidence="1">
    <location>
        <begin position="52"/>
        <end position="66"/>
    </location>
</feature>
<dbReference type="HOGENOM" id="CLU_772217_0_0_1"/>
<proteinExistence type="predicted"/>
<accession>K1PVI5</accession>
<evidence type="ECO:0008006" key="4">
    <source>
        <dbReference type="Google" id="ProtNLM"/>
    </source>
</evidence>
<keyword evidence="2" id="KW-1133">Transmembrane helix</keyword>
<keyword evidence="2" id="KW-0812">Transmembrane</keyword>
<name>K1PVI5_MAGGI</name>
<keyword evidence="2" id="KW-0472">Membrane</keyword>
<dbReference type="AlphaFoldDB" id="K1PVI5"/>
<organism evidence="3">
    <name type="scientific">Magallana gigas</name>
    <name type="common">Pacific oyster</name>
    <name type="synonym">Crassostrea gigas</name>
    <dbReference type="NCBI Taxonomy" id="29159"/>
    <lineage>
        <taxon>Eukaryota</taxon>
        <taxon>Metazoa</taxon>
        <taxon>Spiralia</taxon>
        <taxon>Lophotrochozoa</taxon>
        <taxon>Mollusca</taxon>
        <taxon>Bivalvia</taxon>
        <taxon>Autobranchia</taxon>
        <taxon>Pteriomorphia</taxon>
        <taxon>Ostreida</taxon>
        <taxon>Ostreoidea</taxon>
        <taxon>Ostreidae</taxon>
        <taxon>Magallana</taxon>
    </lineage>
</organism>